<dbReference type="NCBIfam" id="NF006560">
    <property type="entry name" value="PRK09061.1"/>
    <property type="match status" value="1"/>
</dbReference>
<comment type="caution">
    <text evidence="3">The sequence shown here is derived from an EMBL/GenBank/DDBJ whole genome shotgun (WGS) entry which is preliminary data.</text>
</comment>
<feature type="domain" description="Amidohydrolase 3" evidence="2">
    <location>
        <begin position="72"/>
        <end position="144"/>
    </location>
</feature>
<feature type="region of interest" description="Disordered" evidence="1">
    <location>
        <begin position="45"/>
        <end position="64"/>
    </location>
</feature>
<dbReference type="Pfam" id="PF07969">
    <property type="entry name" value="Amidohydro_3"/>
    <property type="match status" value="1"/>
</dbReference>
<evidence type="ECO:0000256" key="1">
    <source>
        <dbReference type="SAM" id="MobiDB-lite"/>
    </source>
</evidence>
<feature type="compositionally biased region" description="Gly residues" evidence="1">
    <location>
        <begin position="47"/>
        <end position="64"/>
    </location>
</feature>
<dbReference type="PANTHER" id="PTHR11647">
    <property type="entry name" value="HYDRANTOINASE/DIHYDROPYRIMIDINASE FAMILY MEMBER"/>
    <property type="match status" value="1"/>
</dbReference>
<dbReference type="InterPro" id="IPR050378">
    <property type="entry name" value="Metallo-dep_Hydrolases_sf"/>
</dbReference>
<dbReference type="Gene3D" id="2.30.40.10">
    <property type="entry name" value="Urease, subunit C, domain 1"/>
    <property type="match status" value="1"/>
</dbReference>
<evidence type="ECO:0000259" key="2">
    <source>
        <dbReference type="Pfam" id="PF07969"/>
    </source>
</evidence>
<name>A0A3N2BDQ0_9MICO</name>
<protein>
    <submittedName>
        <fullName evidence="3">Dihydroorotase-like cyclic amidohydrolase</fullName>
    </submittedName>
</protein>
<reference evidence="3 4" key="1">
    <citation type="submission" date="2018-11" db="EMBL/GenBank/DDBJ databases">
        <title>Sequencing the genomes of 1000 actinobacteria strains.</title>
        <authorList>
            <person name="Klenk H.-P."/>
        </authorList>
    </citation>
    <scope>NUCLEOTIDE SEQUENCE [LARGE SCALE GENOMIC DNA]</scope>
    <source>
        <strain evidence="3 4">DSM 11294</strain>
    </source>
</reference>
<organism evidence="3 4">
    <name type="scientific">Bogoriella caseilytica</name>
    <dbReference type="NCBI Taxonomy" id="56055"/>
    <lineage>
        <taxon>Bacteria</taxon>
        <taxon>Bacillati</taxon>
        <taxon>Actinomycetota</taxon>
        <taxon>Actinomycetes</taxon>
        <taxon>Micrococcales</taxon>
        <taxon>Bogoriellaceae</taxon>
        <taxon>Bogoriella</taxon>
    </lineage>
</organism>
<dbReference type="InterPro" id="IPR011059">
    <property type="entry name" value="Metal-dep_hydrolase_composite"/>
</dbReference>
<dbReference type="OrthoDB" id="9763537at2"/>
<dbReference type="PANTHER" id="PTHR11647:SF1">
    <property type="entry name" value="COLLAPSIN RESPONSE MEDIATOR PROTEIN"/>
    <property type="match status" value="1"/>
</dbReference>
<dbReference type="SUPFAM" id="SSF51556">
    <property type="entry name" value="Metallo-dependent hydrolases"/>
    <property type="match status" value="1"/>
</dbReference>
<evidence type="ECO:0000313" key="4">
    <source>
        <dbReference type="Proteomes" id="UP000280668"/>
    </source>
</evidence>
<evidence type="ECO:0000313" key="3">
    <source>
        <dbReference type="EMBL" id="ROR73380.1"/>
    </source>
</evidence>
<dbReference type="EMBL" id="RKHK01000001">
    <property type="protein sequence ID" value="ROR73380.1"/>
    <property type="molecule type" value="Genomic_DNA"/>
</dbReference>
<dbReference type="RefSeq" id="WP_123303807.1">
    <property type="nucleotide sequence ID" value="NZ_RKHK01000001.1"/>
</dbReference>
<dbReference type="SUPFAM" id="SSF51338">
    <property type="entry name" value="Composite domain of metallo-dependent hydrolases"/>
    <property type="match status" value="1"/>
</dbReference>
<proteinExistence type="predicted"/>
<dbReference type="Gene3D" id="3.20.20.140">
    <property type="entry name" value="Metal-dependent hydrolases"/>
    <property type="match status" value="1"/>
</dbReference>
<dbReference type="InterPro" id="IPR032466">
    <property type="entry name" value="Metal_Hydrolase"/>
</dbReference>
<sequence>MTSSPSLLLTGARVIDPETGLDGIRDVTVEGGRIVAITAPTGADGVESGGAAPGAGGGGARGDGAGGGAPTVVDLGGLVLAPGFIDLHSHAQTVNGLRMQALDGVTTSLDLEAGALPVDLTIADAAAEGRPINYGYAANWLLARLEQLDGVDVYDRVIRDSAVALAESLPGATGWRVPAAPEGVGRVLDRLEENVRAGGIGVGMLLGYAPDSGRVELLQLANRAAELGFPIFVHGRYGAGDDPRSAVEGLLELIGVAASTGAQVHLCHVNSTYSGAVDLVLDAVAEAQAKGVRVTTEGYPYHASSTSISATFLDPEELKFRGRPATDIRYLGTGERVASYDRLAEIRAADPTGAAVIDYLDPDDPASIGKLYRVLTFPGTAFASDAMIMQTSGVRDSEELLRGWPLPEGAFAHPRSAGCFTRALGHISRELGLMSLNSAIERSTLVPAQILEGAVPAMRRKGRVQVGCDADLTIFDPETVIDRASFEELAPAEGIRHLLVGGEFAIRDGELDPAALPGQAVRAEV</sequence>
<accession>A0A3N2BDQ0</accession>
<dbReference type="Proteomes" id="UP000280668">
    <property type="component" value="Unassembled WGS sequence"/>
</dbReference>
<keyword evidence="3" id="KW-0378">Hydrolase</keyword>
<keyword evidence="4" id="KW-1185">Reference proteome</keyword>
<gene>
    <name evidence="3" type="ORF">EDD31_1757</name>
</gene>
<dbReference type="GO" id="GO:0016810">
    <property type="term" value="F:hydrolase activity, acting on carbon-nitrogen (but not peptide) bonds"/>
    <property type="evidence" value="ECO:0007669"/>
    <property type="project" value="InterPro"/>
</dbReference>
<dbReference type="AlphaFoldDB" id="A0A3N2BDQ0"/>
<dbReference type="InterPro" id="IPR013108">
    <property type="entry name" value="Amidohydro_3"/>
</dbReference>